<name>A0A915HNS8_ROMCU</name>
<keyword evidence="7" id="KW-1185">Reference proteome</keyword>
<dbReference type="SUPFAM" id="SSF57667">
    <property type="entry name" value="beta-beta-alpha zinc fingers"/>
    <property type="match status" value="3"/>
</dbReference>
<dbReference type="PANTHER" id="PTHR24409">
    <property type="entry name" value="ZINC FINGER PROTEIN 142"/>
    <property type="match status" value="1"/>
</dbReference>
<reference evidence="8" key="1">
    <citation type="submission" date="2022-11" db="UniProtKB">
        <authorList>
            <consortium name="WormBaseParasite"/>
        </authorList>
    </citation>
    <scope>IDENTIFICATION</scope>
</reference>
<dbReference type="GO" id="GO:0008270">
    <property type="term" value="F:zinc ion binding"/>
    <property type="evidence" value="ECO:0007669"/>
    <property type="project" value="UniProtKB-KW"/>
</dbReference>
<dbReference type="OMA" id="KITSACE"/>
<dbReference type="PANTHER" id="PTHR24409:SF295">
    <property type="entry name" value="AZ2-RELATED"/>
    <property type="match status" value="1"/>
</dbReference>
<evidence type="ECO:0000256" key="3">
    <source>
        <dbReference type="ARBA" id="ARBA00022771"/>
    </source>
</evidence>
<feature type="domain" description="C2H2-type" evidence="6">
    <location>
        <begin position="58"/>
        <end position="86"/>
    </location>
</feature>
<dbReference type="GO" id="GO:0005634">
    <property type="term" value="C:nucleus"/>
    <property type="evidence" value="ECO:0007669"/>
    <property type="project" value="TreeGrafter"/>
</dbReference>
<dbReference type="SMART" id="SM00355">
    <property type="entry name" value="ZnF_C2H2"/>
    <property type="match status" value="8"/>
</dbReference>
<evidence type="ECO:0000259" key="6">
    <source>
        <dbReference type="PROSITE" id="PS50157"/>
    </source>
</evidence>
<evidence type="ECO:0000313" key="7">
    <source>
        <dbReference type="Proteomes" id="UP000887565"/>
    </source>
</evidence>
<dbReference type="GO" id="GO:0000977">
    <property type="term" value="F:RNA polymerase II transcription regulatory region sequence-specific DNA binding"/>
    <property type="evidence" value="ECO:0007669"/>
    <property type="project" value="TreeGrafter"/>
</dbReference>
<keyword evidence="4" id="KW-0862">Zinc</keyword>
<sequence>MLQCGDTCSNNTSPLSDETSVFEDNSRRIYQCIRCQKSFVSKYLSDEHLRSVHEKRRFLCTQCPETFAYRSGRTRHIQSQHQKYRYVCKLCCAFYTSRETAQSHVRQKHRAVADVIEKNAFNQPKRASSIDDYVVKRPFNISEIRRIGKPKSADGLESTKFENSSILSEIDVMSENLNFCENKAILASPEDSTRINTSYNQSVQNDLCGNMVSDDGNDLPPFIPPPTNESKELIANDLDDQLKINGDRNPVATANAKSRWKCSFCEKTFAYNAGRSKHIRSVHRKIRYRCDVCTCLYTSKDYASQHLSSAHSIKEGSISFITQIIAPRKDDSNFDQFSDLNDDHLHPNLNNPASEDEHCEELKSIKSEDLNFADNIGDTNRNSLGSRHTIASNNHEACKSDDNDFRLPINFQETRLPLSFLLSVSQFWPLAVNYDETTTPAVLNLPFHCLQCGIGFPTQDLLAQHVDRSHSILTSDSSPKGSLEDDLMALICGVHEPRMLRCLYCGVTVLRPASLIGHMKSRHADMSYACAICRHIFQCPTLASYHIEKEHHCDPARVLLHVPSSVAQMSETRII</sequence>
<dbReference type="Proteomes" id="UP000887565">
    <property type="component" value="Unplaced"/>
</dbReference>
<evidence type="ECO:0000256" key="2">
    <source>
        <dbReference type="ARBA" id="ARBA00022737"/>
    </source>
</evidence>
<proteinExistence type="predicted"/>
<dbReference type="PROSITE" id="PS50157">
    <property type="entry name" value="ZINC_FINGER_C2H2_2"/>
    <property type="match status" value="4"/>
</dbReference>
<keyword evidence="3 5" id="KW-0863">Zinc-finger</keyword>
<dbReference type="WBParaSite" id="nRc.2.0.1.t03140-RA">
    <property type="protein sequence ID" value="nRc.2.0.1.t03140-RA"/>
    <property type="gene ID" value="nRc.2.0.1.g03140"/>
</dbReference>
<keyword evidence="1" id="KW-0479">Metal-binding</keyword>
<dbReference type="AlphaFoldDB" id="A0A915HNS8"/>
<protein>
    <submittedName>
        <fullName evidence="8">C2H2-type domain-containing protein</fullName>
    </submittedName>
</protein>
<accession>A0A915HNS8</accession>
<dbReference type="GO" id="GO:0000981">
    <property type="term" value="F:DNA-binding transcription factor activity, RNA polymerase II-specific"/>
    <property type="evidence" value="ECO:0007669"/>
    <property type="project" value="TreeGrafter"/>
</dbReference>
<evidence type="ECO:0000256" key="4">
    <source>
        <dbReference type="ARBA" id="ARBA00022833"/>
    </source>
</evidence>
<evidence type="ECO:0000256" key="1">
    <source>
        <dbReference type="ARBA" id="ARBA00022723"/>
    </source>
</evidence>
<dbReference type="PROSITE" id="PS00028">
    <property type="entry name" value="ZINC_FINGER_C2H2_1"/>
    <property type="match status" value="7"/>
</dbReference>
<dbReference type="InterPro" id="IPR036236">
    <property type="entry name" value="Znf_C2H2_sf"/>
</dbReference>
<feature type="domain" description="C2H2-type" evidence="6">
    <location>
        <begin position="260"/>
        <end position="288"/>
    </location>
</feature>
<feature type="domain" description="C2H2-type" evidence="6">
    <location>
        <begin position="447"/>
        <end position="471"/>
    </location>
</feature>
<evidence type="ECO:0000313" key="8">
    <source>
        <dbReference type="WBParaSite" id="nRc.2.0.1.t03140-RA"/>
    </source>
</evidence>
<keyword evidence="2" id="KW-0677">Repeat</keyword>
<evidence type="ECO:0000256" key="5">
    <source>
        <dbReference type="PROSITE-ProRule" id="PRU00042"/>
    </source>
</evidence>
<feature type="domain" description="C2H2-type" evidence="6">
    <location>
        <begin position="30"/>
        <end position="58"/>
    </location>
</feature>
<organism evidence="7 8">
    <name type="scientific">Romanomermis culicivorax</name>
    <name type="common">Nematode worm</name>
    <dbReference type="NCBI Taxonomy" id="13658"/>
    <lineage>
        <taxon>Eukaryota</taxon>
        <taxon>Metazoa</taxon>
        <taxon>Ecdysozoa</taxon>
        <taxon>Nematoda</taxon>
        <taxon>Enoplea</taxon>
        <taxon>Dorylaimia</taxon>
        <taxon>Mermithida</taxon>
        <taxon>Mermithoidea</taxon>
        <taxon>Mermithidae</taxon>
        <taxon>Romanomermis</taxon>
    </lineage>
</organism>
<dbReference type="InterPro" id="IPR013087">
    <property type="entry name" value="Znf_C2H2_type"/>
</dbReference>
<dbReference type="Gene3D" id="3.30.160.60">
    <property type="entry name" value="Classic Zinc Finger"/>
    <property type="match status" value="4"/>
</dbReference>